<keyword evidence="9 17" id="KW-0472">Membrane</keyword>
<feature type="transmembrane region" description="Helical" evidence="17">
    <location>
        <begin position="152"/>
        <end position="170"/>
    </location>
</feature>
<accession>A0A2G8KF59</accession>
<dbReference type="FunFam" id="1.20.58.390:FF:000022">
    <property type="entry name" value="Nicotinic acetylcholine receptor subunit alpha4"/>
    <property type="match status" value="1"/>
</dbReference>
<dbReference type="GO" id="GO:0098655">
    <property type="term" value="P:monoatomic cation transmembrane transport"/>
    <property type="evidence" value="ECO:0007669"/>
    <property type="project" value="UniProtKB-ARBA"/>
</dbReference>
<dbReference type="InterPro" id="IPR006202">
    <property type="entry name" value="Neur_chan_lig-bd"/>
</dbReference>
<keyword evidence="21" id="KW-1185">Reference proteome</keyword>
<dbReference type="FunFam" id="1.20.58.390:FF:000001">
    <property type="entry name" value="Neuronal nicotinic acetylcholine receptor subunit 3"/>
    <property type="match status" value="1"/>
</dbReference>
<dbReference type="InterPro" id="IPR036719">
    <property type="entry name" value="Neuro-gated_channel_TM_sf"/>
</dbReference>
<dbReference type="GO" id="GO:0004888">
    <property type="term" value="F:transmembrane signaling receptor activity"/>
    <property type="evidence" value="ECO:0007669"/>
    <property type="project" value="InterPro"/>
</dbReference>
<feature type="transmembrane region" description="Helical" evidence="17">
    <location>
        <begin position="117"/>
        <end position="140"/>
    </location>
</feature>
<keyword evidence="7" id="KW-0770">Synapse</keyword>
<dbReference type="PRINTS" id="PR00252">
    <property type="entry name" value="NRIONCHANNEL"/>
</dbReference>
<evidence type="ECO:0000256" key="1">
    <source>
        <dbReference type="ARBA" id="ARBA00009237"/>
    </source>
</evidence>
<feature type="transmembrane region" description="Helical" evidence="17">
    <location>
        <begin position="182"/>
        <end position="203"/>
    </location>
</feature>
<dbReference type="EMBL" id="MRZV01000630">
    <property type="protein sequence ID" value="PIK46644.1"/>
    <property type="molecule type" value="Genomic_DNA"/>
</dbReference>
<dbReference type="Gene3D" id="2.70.170.10">
    <property type="entry name" value="Neurotransmitter-gated ion-channel ligand-binding domain"/>
    <property type="match status" value="1"/>
</dbReference>
<proteinExistence type="inferred from homology"/>
<evidence type="ECO:0000256" key="11">
    <source>
        <dbReference type="ARBA" id="ARBA00023170"/>
    </source>
</evidence>
<dbReference type="STRING" id="307972.A0A2G8KF59"/>
<keyword evidence="12" id="KW-0325">Glycoprotein</keyword>
<evidence type="ECO:0000256" key="15">
    <source>
        <dbReference type="ARBA" id="ARBA00023303"/>
    </source>
</evidence>
<dbReference type="FunFam" id="2.70.170.10:FF:000060">
    <property type="entry name" value="Nicotinic acetylcholine receptor subunit alpha4"/>
    <property type="match status" value="1"/>
</dbReference>
<dbReference type="SUPFAM" id="SSF90112">
    <property type="entry name" value="Neurotransmitter-gated ion-channel transmembrane pore"/>
    <property type="match status" value="1"/>
</dbReference>
<gene>
    <name evidence="20" type="ORF">BSL78_16509</name>
</gene>
<evidence type="ECO:0000256" key="14">
    <source>
        <dbReference type="ARBA" id="ARBA00023286"/>
    </source>
</evidence>
<keyword evidence="3" id="KW-1003">Cell membrane</keyword>
<keyword evidence="11 20" id="KW-0675">Receptor</keyword>
<organism evidence="20 21">
    <name type="scientific">Stichopus japonicus</name>
    <name type="common">Sea cucumber</name>
    <dbReference type="NCBI Taxonomy" id="307972"/>
    <lineage>
        <taxon>Eukaryota</taxon>
        <taxon>Metazoa</taxon>
        <taxon>Echinodermata</taxon>
        <taxon>Eleutherozoa</taxon>
        <taxon>Echinozoa</taxon>
        <taxon>Holothuroidea</taxon>
        <taxon>Aspidochirotacea</taxon>
        <taxon>Aspidochirotida</taxon>
        <taxon>Stichopodidae</taxon>
        <taxon>Apostichopus</taxon>
    </lineage>
</organism>
<keyword evidence="8 17" id="KW-0406">Ion transport</keyword>
<dbReference type="InterPro" id="IPR006029">
    <property type="entry name" value="Neurotrans-gated_channel_TM"/>
</dbReference>
<dbReference type="Proteomes" id="UP000230750">
    <property type="component" value="Unassembled WGS sequence"/>
</dbReference>
<dbReference type="Pfam" id="PF02931">
    <property type="entry name" value="Neur_chan_LBD"/>
    <property type="match status" value="1"/>
</dbReference>
<dbReference type="SUPFAM" id="SSF63712">
    <property type="entry name" value="Nicotinic receptor ligand binding domain-like"/>
    <property type="match status" value="1"/>
</dbReference>
<comment type="similarity">
    <text evidence="1">Belongs to the ligand-gated ion channel (TC 1.A.9) family. Acetylcholine receptor (TC 1.A.9.1) subfamily.</text>
</comment>
<keyword evidence="13" id="KW-0628">Postsynaptic cell membrane</keyword>
<dbReference type="InterPro" id="IPR018000">
    <property type="entry name" value="Neurotransmitter_ion_chnl_CS"/>
</dbReference>
<keyword evidence="6 17" id="KW-1133">Transmembrane helix</keyword>
<dbReference type="GO" id="GO:0005230">
    <property type="term" value="F:extracellular ligand-gated monoatomic ion channel activity"/>
    <property type="evidence" value="ECO:0007669"/>
    <property type="project" value="InterPro"/>
</dbReference>
<comment type="caution">
    <text evidence="20">The sequence shown here is derived from an EMBL/GenBank/DDBJ whole genome shotgun (WGS) entry which is preliminary data.</text>
</comment>
<dbReference type="InterPro" id="IPR036734">
    <property type="entry name" value="Neur_chan_lig-bd_sf"/>
</dbReference>
<comment type="subcellular location">
    <subcellularLocation>
        <location evidence="16">Postsynaptic cell membrane</location>
        <topology evidence="16">Multi-pass membrane protein</topology>
    </subcellularLocation>
</comment>
<feature type="domain" description="Neurotransmitter-gated ion-channel transmembrane" evidence="19">
    <location>
        <begin position="123"/>
        <end position="363"/>
    </location>
</feature>
<keyword evidence="15 17" id="KW-0407">Ion channel</keyword>
<dbReference type="InterPro" id="IPR006201">
    <property type="entry name" value="Neur_channel"/>
</dbReference>
<evidence type="ECO:0000259" key="19">
    <source>
        <dbReference type="Pfam" id="PF02932"/>
    </source>
</evidence>
<evidence type="ECO:0000256" key="8">
    <source>
        <dbReference type="ARBA" id="ARBA00023065"/>
    </source>
</evidence>
<evidence type="ECO:0000256" key="7">
    <source>
        <dbReference type="ARBA" id="ARBA00023018"/>
    </source>
</evidence>
<name>A0A2G8KF59_STIJA</name>
<keyword evidence="14" id="KW-1071">Ligand-gated ion channel</keyword>
<dbReference type="InterPro" id="IPR038050">
    <property type="entry name" value="Neuro_actylchol_rec"/>
</dbReference>
<evidence type="ECO:0000256" key="17">
    <source>
        <dbReference type="RuleBase" id="RU000687"/>
    </source>
</evidence>
<reference evidence="20 21" key="1">
    <citation type="journal article" date="2017" name="PLoS Biol.">
        <title>The sea cucumber genome provides insights into morphological evolution and visceral regeneration.</title>
        <authorList>
            <person name="Zhang X."/>
            <person name="Sun L."/>
            <person name="Yuan J."/>
            <person name="Sun Y."/>
            <person name="Gao Y."/>
            <person name="Zhang L."/>
            <person name="Li S."/>
            <person name="Dai H."/>
            <person name="Hamel J.F."/>
            <person name="Liu C."/>
            <person name="Yu Y."/>
            <person name="Liu S."/>
            <person name="Lin W."/>
            <person name="Guo K."/>
            <person name="Jin S."/>
            <person name="Xu P."/>
            <person name="Storey K.B."/>
            <person name="Huan P."/>
            <person name="Zhang T."/>
            <person name="Zhou Y."/>
            <person name="Zhang J."/>
            <person name="Lin C."/>
            <person name="Li X."/>
            <person name="Xing L."/>
            <person name="Huo D."/>
            <person name="Sun M."/>
            <person name="Wang L."/>
            <person name="Mercier A."/>
            <person name="Li F."/>
            <person name="Yang H."/>
            <person name="Xiang J."/>
        </authorList>
    </citation>
    <scope>NUCLEOTIDE SEQUENCE [LARGE SCALE GENOMIC DNA]</scope>
    <source>
        <strain evidence="20">Shaxun</strain>
        <tissue evidence="20">Muscle</tissue>
    </source>
</reference>
<evidence type="ECO:0000256" key="9">
    <source>
        <dbReference type="ARBA" id="ARBA00023136"/>
    </source>
</evidence>
<evidence type="ECO:0000256" key="3">
    <source>
        <dbReference type="ARBA" id="ARBA00022475"/>
    </source>
</evidence>
<feature type="non-terminal residue" evidence="20">
    <location>
        <position position="1"/>
    </location>
</feature>
<dbReference type="Gene3D" id="1.20.58.390">
    <property type="entry name" value="Neurotransmitter-gated ion-channel transmembrane domain"/>
    <property type="match status" value="2"/>
</dbReference>
<dbReference type="OrthoDB" id="5975154at2759"/>
<dbReference type="PROSITE" id="PS00236">
    <property type="entry name" value="NEUROTR_ION_CHANNEL"/>
    <property type="match status" value="1"/>
</dbReference>
<feature type="transmembrane region" description="Helical" evidence="17">
    <location>
        <begin position="347"/>
        <end position="365"/>
    </location>
</feature>
<dbReference type="Pfam" id="PF02932">
    <property type="entry name" value="Neur_chan_memb"/>
    <property type="match status" value="1"/>
</dbReference>
<protein>
    <submittedName>
        <fullName evidence="20">Putative neuronal acetylcholine receptor subunit alpha-3</fullName>
    </submittedName>
</protein>
<dbReference type="GO" id="GO:0007271">
    <property type="term" value="P:synaptic transmission, cholinergic"/>
    <property type="evidence" value="ECO:0007669"/>
    <property type="project" value="UniProtKB-ARBA"/>
</dbReference>
<evidence type="ECO:0000256" key="10">
    <source>
        <dbReference type="ARBA" id="ARBA00023157"/>
    </source>
</evidence>
<evidence type="ECO:0000256" key="6">
    <source>
        <dbReference type="ARBA" id="ARBA00022989"/>
    </source>
</evidence>
<evidence type="ECO:0000256" key="13">
    <source>
        <dbReference type="ARBA" id="ARBA00023257"/>
    </source>
</evidence>
<evidence type="ECO:0000256" key="5">
    <source>
        <dbReference type="ARBA" id="ARBA00022729"/>
    </source>
</evidence>
<dbReference type="AlphaFoldDB" id="A0A2G8KF59"/>
<keyword evidence="4 17" id="KW-0812">Transmembrane</keyword>
<keyword evidence="5" id="KW-0732">Signal</keyword>
<evidence type="ECO:0000259" key="18">
    <source>
        <dbReference type="Pfam" id="PF02931"/>
    </source>
</evidence>
<keyword evidence="2 17" id="KW-0813">Transport</keyword>
<dbReference type="CDD" id="cd19064">
    <property type="entry name" value="LGIC_TM_nAChR"/>
    <property type="match status" value="1"/>
</dbReference>
<sequence>ADGNFDVQYITNAIVNYAGKVTWFPPAIYKSACKINIEHFPFDEQNCKMKFGPWSHDSSKINMTCDRTIVDQEDYWPNGEWEIMESPGQANIVAYPCCPDEYYADVTYRFILHRKPLFYVVTLVVPCLLISFLTILVFYLPSDAQEKVTLSVSILLALIVFLLLIPNLIPPTSTTLPLIGRYMLFTMVLVTLSITITVVVINIHFRTSSTHVMPMWSRVVFLKFLPKLLCIKRPMQEKGSKKKYRALKKVKPPFSSIFTSISSVFKKEKEDEKPSTYVLESITPSLLEEIESRDREFDESLGGKPLQQDCMEIIDNIEVIVKHMQAEDEMEEISDDWKFMATVIDRLFLWVFTITCLSGTFGIILRAPMLWEAPDHHPVENYTRPTVVENQSYDELVALGKVKEGLYD</sequence>
<keyword evidence="10" id="KW-1015">Disulfide bond</keyword>
<evidence type="ECO:0000256" key="2">
    <source>
        <dbReference type="ARBA" id="ARBA00022448"/>
    </source>
</evidence>
<evidence type="ECO:0000313" key="20">
    <source>
        <dbReference type="EMBL" id="PIK46644.1"/>
    </source>
</evidence>
<dbReference type="GO" id="GO:0045211">
    <property type="term" value="C:postsynaptic membrane"/>
    <property type="evidence" value="ECO:0007669"/>
    <property type="project" value="UniProtKB-SubCell"/>
</dbReference>
<evidence type="ECO:0000256" key="12">
    <source>
        <dbReference type="ARBA" id="ARBA00023180"/>
    </source>
</evidence>
<dbReference type="PANTHER" id="PTHR18945">
    <property type="entry name" value="NEUROTRANSMITTER GATED ION CHANNEL"/>
    <property type="match status" value="1"/>
</dbReference>
<evidence type="ECO:0000313" key="21">
    <source>
        <dbReference type="Proteomes" id="UP000230750"/>
    </source>
</evidence>
<evidence type="ECO:0000256" key="16">
    <source>
        <dbReference type="ARBA" id="ARBA00034104"/>
    </source>
</evidence>
<evidence type="ECO:0000256" key="4">
    <source>
        <dbReference type="ARBA" id="ARBA00022692"/>
    </source>
</evidence>
<feature type="domain" description="Neurotransmitter-gated ion-channel ligand-binding" evidence="18">
    <location>
        <begin position="1"/>
        <end position="116"/>
    </location>
</feature>